<protein>
    <submittedName>
        <fullName evidence="3">Uncharacterized protein</fullName>
    </submittedName>
</protein>
<evidence type="ECO:0000313" key="4">
    <source>
        <dbReference type="Proteomes" id="UP000318422"/>
    </source>
</evidence>
<evidence type="ECO:0000259" key="2">
    <source>
        <dbReference type="Pfam" id="PF09374"/>
    </source>
</evidence>
<name>A0A4Y4CXU8_ZOORA</name>
<dbReference type="OrthoDB" id="9815229at2"/>
<dbReference type="AlphaFoldDB" id="A0A4Y4CXU8"/>
<keyword evidence="4" id="KW-1185">Reference proteome</keyword>
<dbReference type="Gene3D" id="1.20.141.10">
    <property type="entry name" value="Chitosanase, subunit A, domain 1"/>
    <property type="match status" value="1"/>
</dbReference>
<dbReference type="SUPFAM" id="SSF53955">
    <property type="entry name" value="Lysozyme-like"/>
    <property type="match status" value="1"/>
</dbReference>
<dbReference type="Proteomes" id="UP000318422">
    <property type="component" value="Unassembled WGS sequence"/>
</dbReference>
<dbReference type="EMBL" id="BJNV01000019">
    <property type="protein sequence ID" value="GEC95390.1"/>
    <property type="molecule type" value="Genomic_DNA"/>
</dbReference>
<evidence type="ECO:0000259" key="1">
    <source>
        <dbReference type="Pfam" id="PF05838"/>
    </source>
</evidence>
<gene>
    <name evidence="3" type="ORF">ZRA01_14630</name>
</gene>
<dbReference type="InterPro" id="IPR018537">
    <property type="entry name" value="Peptidoglycan-bd_3"/>
</dbReference>
<feature type="domain" description="Peptidoglycan binding" evidence="2">
    <location>
        <begin position="98"/>
        <end position="164"/>
    </location>
</feature>
<feature type="domain" description="TtsA-like Glycoside hydrolase family 108" evidence="1">
    <location>
        <begin position="11"/>
        <end position="95"/>
    </location>
</feature>
<dbReference type="CDD" id="cd13926">
    <property type="entry name" value="N-acetylmuramidase_GH108"/>
    <property type="match status" value="1"/>
</dbReference>
<evidence type="ECO:0000313" key="3">
    <source>
        <dbReference type="EMBL" id="GEC95390.1"/>
    </source>
</evidence>
<comment type="caution">
    <text evidence="3">The sequence shown here is derived from an EMBL/GenBank/DDBJ whole genome shotgun (WGS) entry which is preliminary data.</text>
</comment>
<dbReference type="Pfam" id="PF09374">
    <property type="entry name" value="PG_binding_3"/>
    <property type="match status" value="1"/>
</dbReference>
<sequence>MPSAAFEASLPFVLRWEGGFVDHPNDPGGRTNKGVTQKVYDAWRKRQGLPVRDVKRLDDTELHRIYESGYWIPPHCDRLARQLDLVHFDTAVNMGPGRAVRFLQKAAGCGVDGDFGSQTEKAVQACRPGDLIASYCATREAYYRELVRRNASLGVFLKGWLNRLNALRHEVGLAGFEAAPRGGVDEAGARRIPDIGEDTAYDF</sequence>
<organism evidence="3 4">
    <name type="scientific">Zoogloea ramigera</name>
    <dbReference type="NCBI Taxonomy" id="350"/>
    <lineage>
        <taxon>Bacteria</taxon>
        <taxon>Pseudomonadati</taxon>
        <taxon>Pseudomonadota</taxon>
        <taxon>Betaproteobacteria</taxon>
        <taxon>Rhodocyclales</taxon>
        <taxon>Zoogloeaceae</taxon>
        <taxon>Zoogloea</taxon>
    </lineage>
</organism>
<dbReference type="InterPro" id="IPR023346">
    <property type="entry name" value="Lysozyme-like_dom_sf"/>
</dbReference>
<reference evidence="3 4" key="1">
    <citation type="submission" date="2019-06" db="EMBL/GenBank/DDBJ databases">
        <title>Whole genome shotgun sequence of Zoogloea ramigera NBRC 15342.</title>
        <authorList>
            <person name="Hosoyama A."/>
            <person name="Uohara A."/>
            <person name="Ohji S."/>
            <person name="Ichikawa N."/>
        </authorList>
    </citation>
    <scope>NUCLEOTIDE SEQUENCE [LARGE SCALE GENOMIC DNA]</scope>
    <source>
        <strain evidence="3 4">NBRC 15342</strain>
    </source>
</reference>
<dbReference type="Pfam" id="PF05838">
    <property type="entry name" value="Glyco_hydro_108"/>
    <property type="match status" value="1"/>
</dbReference>
<accession>A0A4Y4CXU8</accession>
<proteinExistence type="predicted"/>
<dbReference type="RefSeq" id="WP_141350836.1">
    <property type="nucleotide sequence ID" value="NZ_BJNV01000019.1"/>
</dbReference>
<dbReference type="InterPro" id="IPR008565">
    <property type="entry name" value="TtsA-like_GH18_dom"/>
</dbReference>